<dbReference type="EMBL" id="LAZR01015900">
    <property type="protein sequence ID" value="KKM06864.1"/>
    <property type="molecule type" value="Genomic_DNA"/>
</dbReference>
<sequence length="64" mass="7305">MNIDEATAKYWEVKRAYYGRTRTMTTEQALNDLRHVLETTGPHHPLANQAFDLQQCIITGSNPS</sequence>
<name>A0A0F9H707_9ZZZZ</name>
<comment type="caution">
    <text evidence="1">The sequence shown here is derived from an EMBL/GenBank/DDBJ whole genome shotgun (WGS) entry which is preliminary data.</text>
</comment>
<gene>
    <name evidence="1" type="ORF">LCGC14_1739730</name>
</gene>
<reference evidence="1" key="1">
    <citation type="journal article" date="2015" name="Nature">
        <title>Complex archaea that bridge the gap between prokaryotes and eukaryotes.</title>
        <authorList>
            <person name="Spang A."/>
            <person name="Saw J.H."/>
            <person name="Jorgensen S.L."/>
            <person name="Zaremba-Niedzwiedzka K."/>
            <person name="Martijn J."/>
            <person name="Lind A.E."/>
            <person name="van Eijk R."/>
            <person name="Schleper C."/>
            <person name="Guy L."/>
            <person name="Ettema T.J."/>
        </authorList>
    </citation>
    <scope>NUCLEOTIDE SEQUENCE</scope>
</reference>
<organism evidence="1">
    <name type="scientific">marine sediment metagenome</name>
    <dbReference type="NCBI Taxonomy" id="412755"/>
    <lineage>
        <taxon>unclassified sequences</taxon>
        <taxon>metagenomes</taxon>
        <taxon>ecological metagenomes</taxon>
    </lineage>
</organism>
<accession>A0A0F9H707</accession>
<evidence type="ECO:0000313" key="1">
    <source>
        <dbReference type="EMBL" id="KKM06864.1"/>
    </source>
</evidence>
<protein>
    <submittedName>
        <fullName evidence="1">Uncharacterized protein</fullName>
    </submittedName>
</protein>
<dbReference type="AlphaFoldDB" id="A0A0F9H707"/>
<proteinExistence type="predicted"/>